<dbReference type="NCBIfam" id="TIGR00444">
    <property type="entry name" value="mazG"/>
    <property type="match status" value="1"/>
</dbReference>
<dbReference type="InterPro" id="IPR004518">
    <property type="entry name" value="MazG-like_dom"/>
</dbReference>
<reference evidence="2 3" key="1">
    <citation type="submission" date="2024-04" db="EMBL/GenBank/DDBJ databases">
        <title>WGS of bacteria from Torrens River.</title>
        <authorList>
            <person name="Wyrsch E.R."/>
            <person name="Drigo B."/>
        </authorList>
    </citation>
    <scope>NUCLEOTIDE SEQUENCE [LARGE SCALE GENOMIC DNA]</scope>
    <source>
        <strain evidence="2 3">TWI391</strain>
    </source>
</reference>
<dbReference type="GO" id="GO:0047429">
    <property type="term" value="F:nucleoside triphosphate diphosphatase activity"/>
    <property type="evidence" value="ECO:0007669"/>
    <property type="project" value="UniProtKB-EC"/>
</dbReference>
<dbReference type="EMBL" id="JBDJNQ010000011">
    <property type="protein sequence ID" value="MEN5379741.1"/>
    <property type="molecule type" value="Genomic_DNA"/>
</dbReference>
<dbReference type="CDD" id="cd11529">
    <property type="entry name" value="NTP-PPase_MazG_Cterm"/>
    <property type="match status" value="1"/>
</dbReference>
<dbReference type="Proteomes" id="UP001409291">
    <property type="component" value="Unassembled WGS sequence"/>
</dbReference>
<evidence type="ECO:0000313" key="2">
    <source>
        <dbReference type="EMBL" id="MEN5379741.1"/>
    </source>
</evidence>
<proteinExistence type="predicted"/>
<comment type="caution">
    <text evidence="2">The sequence shown here is derived from an EMBL/GenBank/DDBJ whole genome shotgun (WGS) entry which is preliminary data.</text>
</comment>
<dbReference type="Gene3D" id="1.10.287.1080">
    <property type="entry name" value="MazG-like"/>
    <property type="match status" value="2"/>
</dbReference>
<protein>
    <submittedName>
        <fullName evidence="2">Nucleoside triphosphate pyrophosphohydrolase</fullName>
        <ecNumber evidence="2">3.6.1.9</ecNumber>
    </submittedName>
</protein>
<dbReference type="RefSeq" id="WP_346582594.1">
    <property type="nucleotide sequence ID" value="NZ_JBDJLH010000001.1"/>
</dbReference>
<dbReference type="EC" id="3.6.1.9" evidence="2"/>
<dbReference type="PANTHER" id="PTHR30522:SF0">
    <property type="entry name" value="NUCLEOSIDE TRIPHOSPHATE PYROPHOSPHOHYDROLASE"/>
    <property type="match status" value="1"/>
</dbReference>
<keyword evidence="2" id="KW-0378">Hydrolase</keyword>
<sequence>MSHPIPAIESTPATAFQRLLDVLYTLRVACPWDKKQTMQSLRHLTIEELYELTDAILDEDYPEIKKELGDVMMHLVFYARIAEEENRFTIVDVLNSICDKLISRHPHVYGDIDVENEEQVKQNWETLKLKEGNKSVLSGVPKGLPALVKAYRIQDKVRGVGFDWEDKKEVWAKVEEELAEFKAEYDIDKPEESDLNKAEAEFGDLLFSLINYARHIGINPENALERTNKKFISRFTYLEQRANQNGQNLQDMTLEEMDIYWNEAKKLS</sequence>
<accession>A0ABV0BYK0</accession>
<dbReference type="NCBIfam" id="NF007113">
    <property type="entry name" value="PRK09562.1"/>
    <property type="match status" value="1"/>
</dbReference>
<dbReference type="PANTHER" id="PTHR30522">
    <property type="entry name" value="NUCLEOSIDE TRIPHOSPHATE PYROPHOSPHOHYDROLASE"/>
    <property type="match status" value="1"/>
</dbReference>
<gene>
    <name evidence="2" type="primary">mazG</name>
    <name evidence="2" type="ORF">ABE541_20915</name>
</gene>
<dbReference type="InterPro" id="IPR048011">
    <property type="entry name" value="NTP-PPase_MazG-like_C"/>
</dbReference>
<keyword evidence="3" id="KW-1185">Reference proteome</keyword>
<name>A0ABV0BYK0_9SPHI</name>
<feature type="domain" description="NTP pyrophosphohydrolase MazG-like" evidence="1">
    <location>
        <begin position="36"/>
        <end position="108"/>
    </location>
</feature>
<organism evidence="2 3">
    <name type="scientific">Sphingobacterium kitahiroshimense</name>
    <dbReference type="NCBI Taxonomy" id="470446"/>
    <lineage>
        <taxon>Bacteria</taxon>
        <taxon>Pseudomonadati</taxon>
        <taxon>Bacteroidota</taxon>
        <taxon>Sphingobacteriia</taxon>
        <taxon>Sphingobacteriales</taxon>
        <taxon>Sphingobacteriaceae</taxon>
        <taxon>Sphingobacterium</taxon>
    </lineage>
</organism>
<dbReference type="CDD" id="cd11528">
    <property type="entry name" value="NTP-PPase_MazG_Nterm"/>
    <property type="match status" value="1"/>
</dbReference>
<evidence type="ECO:0000259" key="1">
    <source>
        <dbReference type="Pfam" id="PF03819"/>
    </source>
</evidence>
<dbReference type="Pfam" id="PF03819">
    <property type="entry name" value="MazG"/>
    <property type="match status" value="1"/>
</dbReference>
<dbReference type="InterPro" id="IPR011551">
    <property type="entry name" value="NTP_PyrPHydrolase_MazG"/>
</dbReference>
<dbReference type="InterPro" id="IPR048015">
    <property type="entry name" value="NTP-PPase_MazG-like_N"/>
</dbReference>
<evidence type="ECO:0000313" key="3">
    <source>
        <dbReference type="Proteomes" id="UP001409291"/>
    </source>
</evidence>
<dbReference type="SUPFAM" id="SSF101386">
    <property type="entry name" value="all-alpha NTP pyrophosphatases"/>
    <property type="match status" value="2"/>
</dbReference>